<evidence type="ECO:0000256" key="1">
    <source>
        <dbReference type="ARBA" id="ARBA00004651"/>
    </source>
</evidence>
<evidence type="ECO:0000256" key="3">
    <source>
        <dbReference type="ARBA" id="ARBA00022692"/>
    </source>
</evidence>
<evidence type="ECO:0000256" key="4">
    <source>
        <dbReference type="ARBA" id="ARBA00022989"/>
    </source>
</evidence>
<feature type="transmembrane region" description="Helical" evidence="7">
    <location>
        <begin position="153"/>
        <end position="173"/>
    </location>
</feature>
<dbReference type="InterPro" id="IPR020846">
    <property type="entry name" value="MFS_dom"/>
</dbReference>
<dbReference type="PROSITE" id="PS50850">
    <property type="entry name" value="MFS"/>
    <property type="match status" value="1"/>
</dbReference>
<evidence type="ECO:0000313" key="9">
    <source>
        <dbReference type="EMBL" id="PKF69056.1"/>
    </source>
</evidence>
<dbReference type="InterPro" id="IPR036259">
    <property type="entry name" value="MFS_trans_sf"/>
</dbReference>
<dbReference type="Gene3D" id="1.20.1250.20">
    <property type="entry name" value="MFS general substrate transporter like domains"/>
    <property type="match status" value="2"/>
</dbReference>
<dbReference type="PANTHER" id="PTHR42718">
    <property type="entry name" value="MAJOR FACILITATOR SUPERFAMILY MULTIDRUG TRANSPORTER MFSC"/>
    <property type="match status" value="1"/>
</dbReference>
<dbReference type="PANTHER" id="PTHR42718:SF9">
    <property type="entry name" value="MAJOR FACILITATOR SUPERFAMILY MULTIDRUG TRANSPORTER MFSC"/>
    <property type="match status" value="1"/>
</dbReference>
<keyword evidence="2" id="KW-0813">Transport</keyword>
<feature type="transmembrane region" description="Helical" evidence="7">
    <location>
        <begin position="334"/>
        <end position="352"/>
    </location>
</feature>
<feature type="transmembrane region" description="Helical" evidence="7">
    <location>
        <begin position="31"/>
        <end position="53"/>
    </location>
</feature>
<keyword evidence="4 7" id="KW-1133">Transmembrane helix</keyword>
<evidence type="ECO:0000256" key="5">
    <source>
        <dbReference type="ARBA" id="ARBA00023136"/>
    </source>
</evidence>
<dbReference type="GO" id="GO:0005886">
    <property type="term" value="C:plasma membrane"/>
    <property type="evidence" value="ECO:0007669"/>
    <property type="project" value="UniProtKB-SubCell"/>
</dbReference>
<reference evidence="9 10" key="1">
    <citation type="submission" date="2017-12" db="EMBL/GenBank/DDBJ databases">
        <title>Corynebacterium mastitidis 16-1433 Genome.</title>
        <authorList>
            <person name="Gulvik C.A."/>
        </authorList>
    </citation>
    <scope>NUCLEOTIDE SEQUENCE [LARGE SCALE GENOMIC DNA]</scope>
    <source>
        <strain evidence="9 10">16-1433</strain>
    </source>
</reference>
<evidence type="ECO:0000313" key="10">
    <source>
        <dbReference type="Proteomes" id="UP000233249"/>
    </source>
</evidence>
<feature type="region of interest" description="Disordered" evidence="6">
    <location>
        <begin position="1"/>
        <end position="22"/>
    </location>
</feature>
<name>A0A2N0X8L2_9CORY</name>
<keyword evidence="3 7" id="KW-0812">Transmembrane</keyword>
<evidence type="ECO:0000259" key="8">
    <source>
        <dbReference type="PROSITE" id="PS50850"/>
    </source>
</evidence>
<dbReference type="GO" id="GO:0022857">
    <property type="term" value="F:transmembrane transporter activity"/>
    <property type="evidence" value="ECO:0007669"/>
    <property type="project" value="InterPro"/>
</dbReference>
<feature type="transmembrane region" description="Helical" evidence="7">
    <location>
        <begin position="99"/>
        <end position="120"/>
    </location>
</feature>
<evidence type="ECO:0000256" key="7">
    <source>
        <dbReference type="SAM" id="Phobius"/>
    </source>
</evidence>
<comment type="subcellular location">
    <subcellularLocation>
        <location evidence="1">Cell membrane</location>
        <topology evidence="1">Multi-pass membrane protein</topology>
    </subcellularLocation>
</comment>
<feature type="compositionally biased region" description="Low complexity" evidence="6">
    <location>
        <begin position="1"/>
        <end position="18"/>
    </location>
</feature>
<comment type="caution">
    <text evidence="9">The sequence shown here is derived from an EMBL/GenBank/DDBJ whole genome shotgun (WGS) entry which is preliminary data.</text>
</comment>
<feature type="transmembrane region" description="Helical" evidence="7">
    <location>
        <begin position="358"/>
        <end position="380"/>
    </location>
</feature>
<dbReference type="EMBL" id="PJAF01000007">
    <property type="protein sequence ID" value="PKF69056.1"/>
    <property type="molecule type" value="Genomic_DNA"/>
</dbReference>
<feature type="transmembrane region" description="Helical" evidence="7">
    <location>
        <begin position="401"/>
        <end position="418"/>
    </location>
</feature>
<dbReference type="SUPFAM" id="SSF103473">
    <property type="entry name" value="MFS general substrate transporter"/>
    <property type="match status" value="1"/>
</dbReference>
<feature type="transmembrane region" description="Helical" evidence="7">
    <location>
        <begin position="179"/>
        <end position="197"/>
    </location>
</feature>
<sequence>MSAGTTGTVGAVGPSAGPSEEERARRNAVRALPGLVFIFMLGIVCLHAFNFVFNDIGRELGAPAQAALITAIPGVVLGVVSVIYGSLGDFVSLRRMMMVGLGLILVGSVLGFASGASIWLVIAARAIQTAGCQVAASVYLVVATKYVPGPKKVVYFGVFTAAYQFSTAIGVVVAGQVHWLWFFAIPLLSVLFAPSLYRNLPDARGRGRRVDIVGFLLAGVTVGSLVMFFTTQSWWWLLGCGVLAVAFWAYISRVPHAFVTPAFFANRSYLMAVSLILVFYLGQYAMTPLFNAVGAQLYGYGLTAMSFVLIWANLAGGVMGMLSGRIVGWIGRGLGIVVAVSLMALSCFAAAFALEAGIWAVGLCAVVFFAGLAMLYSPVVDTVVGTVDVSESGRVVGLNDLAMNVSPSIGVAIVGSLMNGTALSSVTVAGATQGPAATYSAIFLLLGGVFLAGLAWFFAVKSRLYPDAWGRVSPEA</sequence>
<gene>
    <name evidence="9" type="ORF">CXB45_03515</name>
</gene>
<accession>A0A2N0X8L2</accession>
<feature type="transmembrane region" description="Helical" evidence="7">
    <location>
        <begin position="234"/>
        <end position="251"/>
    </location>
</feature>
<dbReference type="OrthoDB" id="2081604at2"/>
<dbReference type="Proteomes" id="UP000233249">
    <property type="component" value="Unassembled WGS sequence"/>
</dbReference>
<feature type="transmembrane region" description="Helical" evidence="7">
    <location>
        <begin position="209"/>
        <end position="228"/>
    </location>
</feature>
<dbReference type="STRING" id="1121365.GCA_000375365_00072"/>
<feature type="transmembrane region" description="Helical" evidence="7">
    <location>
        <begin position="438"/>
        <end position="459"/>
    </location>
</feature>
<feature type="domain" description="Major facilitator superfamily (MFS) profile" evidence="8">
    <location>
        <begin position="26"/>
        <end position="465"/>
    </location>
</feature>
<feature type="transmembrane region" description="Helical" evidence="7">
    <location>
        <begin position="297"/>
        <end position="322"/>
    </location>
</feature>
<dbReference type="Pfam" id="PF07690">
    <property type="entry name" value="MFS_1"/>
    <property type="match status" value="1"/>
</dbReference>
<evidence type="ECO:0000256" key="2">
    <source>
        <dbReference type="ARBA" id="ARBA00022448"/>
    </source>
</evidence>
<proteinExistence type="predicted"/>
<dbReference type="AlphaFoldDB" id="A0A2N0X8L2"/>
<feature type="transmembrane region" description="Helical" evidence="7">
    <location>
        <begin position="126"/>
        <end position="146"/>
    </location>
</feature>
<protein>
    <submittedName>
        <fullName evidence="9">MFS transporter</fullName>
    </submittedName>
</protein>
<dbReference type="InterPro" id="IPR011701">
    <property type="entry name" value="MFS"/>
</dbReference>
<organism evidence="9 10">
    <name type="scientific">Corynebacterium mastitidis</name>
    <dbReference type="NCBI Taxonomy" id="161890"/>
    <lineage>
        <taxon>Bacteria</taxon>
        <taxon>Bacillati</taxon>
        <taxon>Actinomycetota</taxon>
        <taxon>Actinomycetes</taxon>
        <taxon>Mycobacteriales</taxon>
        <taxon>Corynebacteriaceae</taxon>
        <taxon>Corynebacterium</taxon>
    </lineage>
</organism>
<dbReference type="PRINTS" id="PR01036">
    <property type="entry name" value="TCRTETB"/>
</dbReference>
<feature type="transmembrane region" description="Helical" evidence="7">
    <location>
        <begin position="65"/>
        <end position="87"/>
    </location>
</feature>
<keyword evidence="5 7" id="KW-0472">Membrane</keyword>
<evidence type="ECO:0000256" key="6">
    <source>
        <dbReference type="SAM" id="MobiDB-lite"/>
    </source>
</evidence>
<feature type="transmembrane region" description="Helical" evidence="7">
    <location>
        <begin position="263"/>
        <end position="285"/>
    </location>
</feature>